<sequence length="69" mass="8186">MNSVVQKLNGCSRERKIRKQLCYTLFWRKKEQIANLTYQRQPKHRSSNSQLITQCLAFTSHFSNLIISN</sequence>
<name>A0A2P2NS27_RHIMU</name>
<proteinExistence type="predicted"/>
<reference evidence="1" key="1">
    <citation type="submission" date="2018-02" db="EMBL/GenBank/DDBJ databases">
        <title>Rhizophora mucronata_Transcriptome.</title>
        <authorList>
            <person name="Meera S.P."/>
            <person name="Sreeshan A."/>
            <person name="Augustine A."/>
        </authorList>
    </citation>
    <scope>NUCLEOTIDE SEQUENCE</scope>
    <source>
        <tissue evidence="1">Leaf</tissue>
    </source>
</reference>
<protein>
    <submittedName>
        <fullName evidence="1">Uncharacterized protein</fullName>
    </submittedName>
</protein>
<accession>A0A2P2NS27</accession>
<dbReference type="AlphaFoldDB" id="A0A2P2NS27"/>
<organism evidence="1">
    <name type="scientific">Rhizophora mucronata</name>
    <name type="common">Asiatic mangrove</name>
    <dbReference type="NCBI Taxonomy" id="61149"/>
    <lineage>
        <taxon>Eukaryota</taxon>
        <taxon>Viridiplantae</taxon>
        <taxon>Streptophyta</taxon>
        <taxon>Embryophyta</taxon>
        <taxon>Tracheophyta</taxon>
        <taxon>Spermatophyta</taxon>
        <taxon>Magnoliopsida</taxon>
        <taxon>eudicotyledons</taxon>
        <taxon>Gunneridae</taxon>
        <taxon>Pentapetalae</taxon>
        <taxon>rosids</taxon>
        <taxon>fabids</taxon>
        <taxon>Malpighiales</taxon>
        <taxon>Rhizophoraceae</taxon>
        <taxon>Rhizophora</taxon>
    </lineage>
</organism>
<dbReference type="EMBL" id="GGEC01064771">
    <property type="protein sequence ID" value="MBX45255.1"/>
    <property type="molecule type" value="Transcribed_RNA"/>
</dbReference>
<evidence type="ECO:0000313" key="1">
    <source>
        <dbReference type="EMBL" id="MBX45255.1"/>
    </source>
</evidence>